<dbReference type="AlphaFoldDB" id="A0A0M3JI63"/>
<dbReference type="WBParaSite" id="ASIM_0000732801-mRNA-1">
    <property type="protein sequence ID" value="ASIM_0000732801-mRNA-1"/>
    <property type="gene ID" value="ASIM_0000732801"/>
</dbReference>
<reference evidence="1 2" key="2">
    <citation type="submission" date="2018-11" db="EMBL/GenBank/DDBJ databases">
        <authorList>
            <consortium name="Pathogen Informatics"/>
        </authorList>
    </citation>
    <scope>NUCLEOTIDE SEQUENCE [LARGE SCALE GENOMIC DNA]</scope>
</reference>
<dbReference type="EMBL" id="UYRR01016566">
    <property type="protein sequence ID" value="VDK28511.1"/>
    <property type="molecule type" value="Genomic_DNA"/>
</dbReference>
<evidence type="ECO:0000313" key="3">
    <source>
        <dbReference type="WBParaSite" id="ASIM_0000732801-mRNA-1"/>
    </source>
</evidence>
<dbReference type="Proteomes" id="UP000267096">
    <property type="component" value="Unassembled WGS sequence"/>
</dbReference>
<protein>
    <submittedName>
        <fullName evidence="3">DUF4379 domain-containing protein</fullName>
    </submittedName>
</protein>
<proteinExistence type="predicted"/>
<sequence length="101" mass="11679">MCSKSFGTLKNSRFIAEQSKCQLRKRFANESWTLRARLPSLHYSRWSVACSSLRFEHCYGTALSIAGSKYTDETVMLQQASDGWHPIEVQWGFRHSDSERT</sequence>
<reference evidence="3" key="1">
    <citation type="submission" date="2017-02" db="UniProtKB">
        <authorList>
            <consortium name="WormBaseParasite"/>
        </authorList>
    </citation>
    <scope>IDENTIFICATION</scope>
</reference>
<evidence type="ECO:0000313" key="2">
    <source>
        <dbReference type="Proteomes" id="UP000267096"/>
    </source>
</evidence>
<organism evidence="3">
    <name type="scientific">Anisakis simplex</name>
    <name type="common">Herring worm</name>
    <dbReference type="NCBI Taxonomy" id="6269"/>
    <lineage>
        <taxon>Eukaryota</taxon>
        <taxon>Metazoa</taxon>
        <taxon>Ecdysozoa</taxon>
        <taxon>Nematoda</taxon>
        <taxon>Chromadorea</taxon>
        <taxon>Rhabditida</taxon>
        <taxon>Spirurina</taxon>
        <taxon>Ascaridomorpha</taxon>
        <taxon>Ascaridoidea</taxon>
        <taxon>Anisakidae</taxon>
        <taxon>Anisakis</taxon>
        <taxon>Anisakis simplex complex</taxon>
    </lineage>
</organism>
<accession>A0A0M3JI63</accession>
<evidence type="ECO:0000313" key="1">
    <source>
        <dbReference type="EMBL" id="VDK28511.1"/>
    </source>
</evidence>
<gene>
    <name evidence="1" type="ORF">ASIM_LOCUS7096</name>
</gene>
<name>A0A0M3JI63_ANISI</name>
<keyword evidence="2" id="KW-1185">Reference proteome</keyword>